<feature type="compositionally biased region" description="Basic residues" evidence="1">
    <location>
        <begin position="110"/>
        <end position="121"/>
    </location>
</feature>
<evidence type="ECO:0000313" key="2">
    <source>
        <dbReference type="EMBL" id="KAJ2898791.1"/>
    </source>
</evidence>
<feature type="region of interest" description="Disordered" evidence="1">
    <location>
        <begin position="251"/>
        <end position="345"/>
    </location>
</feature>
<gene>
    <name evidence="2" type="ORF">MKZ38_003661</name>
</gene>
<comment type="caution">
    <text evidence="2">The sequence shown here is derived from an EMBL/GenBank/DDBJ whole genome shotgun (WGS) entry which is preliminary data.</text>
</comment>
<protein>
    <submittedName>
        <fullName evidence="2">Uncharacterized protein</fullName>
    </submittedName>
</protein>
<feature type="compositionally biased region" description="Pro residues" evidence="1">
    <location>
        <begin position="264"/>
        <end position="277"/>
    </location>
</feature>
<feature type="region of interest" description="Disordered" evidence="1">
    <location>
        <begin position="375"/>
        <end position="403"/>
    </location>
</feature>
<dbReference type="Proteomes" id="UP001201980">
    <property type="component" value="Unassembled WGS sequence"/>
</dbReference>
<dbReference type="EMBL" id="JAKWBI020000217">
    <property type="protein sequence ID" value="KAJ2898791.1"/>
    <property type="molecule type" value="Genomic_DNA"/>
</dbReference>
<name>A0AAD5RN71_9PEZI</name>
<feature type="compositionally biased region" description="Basic and acidic residues" evidence="1">
    <location>
        <begin position="301"/>
        <end position="315"/>
    </location>
</feature>
<evidence type="ECO:0000256" key="1">
    <source>
        <dbReference type="SAM" id="MobiDB-lite"/>
    </source>
</evidence>
<feature type="compositionally biased region" description="Low complexity" evidence="1">
    <location>
        <begin position="708"/>
        <end position="725"/>
    </location>
</feature>
<evidence type="ECO:0000313" key="3">
    <source>
        <dbReference type="Proteomes" id="UP001201980"/>
    </source>
</evidence>
<reference evidence="2" key="1">
    <citation type="submission" date="2022-07" db="EMBL/GenBank/DDBJ databases">
        <title>Draft genome sequence of Zalerion maritima ATCC 34329, a (micro)plastics degrading marine fungus.</title>
        <authorList>
            <person name="Paco A."/>
            <person name="Goncalves M.F.M."/>
            <person name="Rocha-Santos T.A.P."/>
            <person name="Alves A."/>
        </authorList>
    </citation>
    <scope>NUCLEOTIDE SEQUENCE</scope>
    <source>
        <strain evidence="2">ATCC 34329</strain>
    </source>
</reference>
<sequence>MLSSISSMNTLARASHFRTLASRALAPTGAALLHGNQSQQVRTLWFNIFPSYLDPDSSMDKSRTQLRSRYRYMKSMSRQLSWEKISERQRDADKYYAEFLAKRRDMRGRGPWHMHCSRGGRKSSTESKSTDTKDSGTPWMPELHGIRRYLDEQRDAFASMIKPVDEKTTPPTHPGTEAEYVIDPITNRKIVKNPIARPVSQDERDQMSARVLPMFQHLFHSDGPPTPEELDEYRKVTIDTPTHNEELIHRVTDLPKKEPQGVAPEPPQPASEAPDPPAEYLDELEKYKKVDINYPPTMNEELIHRVEDLPKKEDPNGTSPEAPKSKSTTAKADGEPAYEDLDKYRPFMDREEALDPNAEDVKARSWPSRVRRLDQNIEADSTSKAAERKIKPSTPTNRFLNRKQDLSQIRARRQVPSLFELEERKPEPVIFHNDPYSKDPTGLELSWAWECANDPKADNMYIRHYSTDGTASDPVVVASSEEAKASTEPLQEARRESDHALDGAPAQECVSEPTPLESLKVDPEASRDMHNSCQDMYGSTGYTLEKEIRASQFTKEAQPETKAAEECASGSGEPTLYKILAYDPMMQKIEVAETTSEVQDASTPLSPAEVMLRLSNPSKFFPHFGPLQREGFEIVSGSGDVLVFRKVRSTVETPASGVNPIDMMGRGAVPNLGNFASPTGFVNYDYPIEEDDASSNANRASAEENSKRSSSNASSQSTESTSEQSPRPRKRGIAERTATGAAWLAGTAYGVGVVSEFVKRGGESAKATNKKV</sequence>
<keyword evidence="3" id="KW-1185">Reference proteome</keyword>
<feature type="region of interest" description="Disordered" evidence="1">
    <location>
        <begin position="110"/>
        <end position="141"/>
    </location>
</feature>
<feature type="compositionally biased region" description="Basic and acidic residues" evidence="1">
    <location>
        <begin position="481"/>
        <end position="501"/>
    </location>
</feature>
<feature type="region of interest" description="Disordered" evidence="1">
    <location>
        <begin position="466"/>
        <end position="516"/>
    </location>
</feature>
<dbReference type="AlphaFoldDB" id="A0AAD5RN71"/>
<proteinExistence type="predicted"/>
<feature type="region of interest" description="Disordered" evidence="1">
    <location>
        <begin position="692"/>
        <end position="738"/>
    </location>
</feature>
<accession>A0AAD5RN71</accession>
<feature type="compositionally biased region" description="Basic and acidic residues" evidence="1">
    <location>
        <begin position="123"/>
        <end position="134"/>
    </location>
</feature>
<organism evidence="2 3">
    <name type="scientific">Zalerion maritima</name>
    <dbReference type="NCBI Taxonomy" id="339359"/>
    <lineage>
        <taxon>Eukaryota</taxon>
        <taxon>Fungi</taxon>
        <taxon>Dikarya</taxon>
        <taxon>Ascomycota</taxon>
        <taxon>Pezizomycotina</taxon>
        <taxon>Sordariomycetes</taxon>
        <taxon>Lulworthiomycetidae</taxon>
        <taxon>Lulworthiales</taxon>
        <taxon>Lulworthiaceae</taxon>
        <taxon>Zalerion</taxon>
    </lineage>
</organism>